<gene>
    <name evidence="2" type="ORF">GCM10010412_095700</name>
</gene>
<reference evidence="3" key="1">
    <citation type="journal article" date="2019" name="Int. J. Syst. Evol. Microbiol.">
        <title>The Global Catalogue of Microorganisms (GCM) 10K type strain sequencing project: providing services to taxonomists for standard genome sequencing and annotation.</title>
        <authorList>
            <consortium name="The Broad Institute Genomics Platform"/>
            <consortium name="The Broad Institute Genome Sequencing Center for Infectious Disease"/>
            <person name="Wu L."/>
            <person name="Ma J."/>
        </authorList>
    </citation>
    <scope>NUCLEOTIDE SEQUENCE [LARGE SCALE GENOMIC DNA]</scope>
    <source>
        <strain evidence="3">JCM 6835</strain>
    </source>
</reference>
<keyword evidence="3" id="KW-1185">Reference proteome</keyword>
<dbReference type="RefSeq" id="WP_346157211.1">
    <property type="nucleotide sequence ID" value="NZ_BAAATE010000055.1"/>
</dbReference>
<protein>
    <submittedName>
        <fullName evidence="2">Uncharacterized protein</fullName>
    </submittedName>
</protein>
<sequence>MTMTTPAQERTIRAIPLLTALAVLVRERASGAIPLRDHDAVIVTSAGELALDYDTTPAQMARTLLANPAQSATASHAPPTDSPAVTVRDQAPG</sequence>
<accession>A0ABP6FU14</accession>
<comment type="caution">
    <text evidence="2">The sequence shown here is derived from an EMBL/GenBank/DDBJ whole genome shotgun (WGS) entry which is preliminary data.</text>
</comment>
<evidence type="ECO:0000256" key="1">
    <source>
        <dbReference type="SAM" id="MobiDB-lite"/>
    </source>
</evidence>
<dbReference type="Proteomes" id="UP001501666">
    <property type="component" value="Unassembled WGS sequence"/>
</dbReference>
<evidence type="ECO:0000313" key="2">
    <source>
        <dbReference type="EMBL" id="GAA2699291.1"/>
    </source>
</evidence>
<organism evidence="2 3">
    <name type="scientific">Nonomuraea recticatena</name>
    <dbReference type="NCBI Taxonomy" id="46178"/>
    <lineage>
        <taxon>Bacteria</taxon>
        <taxon>Bacillati</taxon>
        <taxon>Actinomycetota</taxon>
        <taxon>Actinomycetes</taxon>
        <taxon>Streptosporangiales</taxon>
        <taxon>Streptosporangiaceae</taxon>
        <taxon>Nonomuraea</taxon>
    </lineage>
</organism>
<dbReference type="EMBL" id="BAAATE010000055">
    <property type="protein sequence ID" value="GAA2699291.1"/>
    <property type="molecule type" value="Genomic_DNA"/>
</dbReference>
<feature type="region of interest" description="Disordered" evidence="1">
    <location>
        <begin position="67"/>
        <end position="93"/>
    </location>
</feature>
<proteinExistence type="predicted"/>
<evidence type="ECO:0000313" key="3">
    <source>
        <dbReference type="Proteomes" id="UP001501666"/>
    </source>
</evidence>
<name>A0ABP6FU14_9ACTN</name>